<keyword evidence="6 7" id="KW-0413">Isomerase</keyword>
<dbReference type="GO" id="GO:0003755">
    <property type="term" value="F:peptidyl-prolyl cis-trans isomerase activity"/>
    <property type="evidence" value="ECO:0007669"/>
    <property type="project" value="UniProtKB-EC"/>
</dbReference>
<dbReference type="PANTHER" id="PTHR47637">
    <property type="entry name" value="CHAPERONE SURA"/>
    <property type="match status" value="1"/>
</dbReference>
<feature type="chain" id="PRO_5044909084" description="Chaperone SurA" evidence="7">
    <location>
        <begin position="24"/>
        <end position="435"/>
    </location>
</feature>
<dbReference type="SUPFAM" id="SSF109998">
    <property type="entry name" value="Triger factor/SurA peptide-binding domain-like"/>
    <property type="match status" value="1"/>
</dbReference>
<dbReference type="EMBL" id="JAVDXO010000005">
    <property type="protein sequence ID" value="MDR7307350.1"/>
    <property type="molecule type" value="Genomic_DNA"/>
</dbReference>
<dbReference type="InterPro" id="IPR023034">
    <property type="entry name" value="PPIase_SurA"/>
</dbReference>
<dbReference type="PROSITE" id="PS50198">
    <property type="entry name" value="PPIC_PPIASE_2"/>
    <property type="match status" value="2"/>
</dbReference>
<feature type="domain" description="PpiC" evidence="8">
    <location>
        <begin position="177"/>
        <end position="277"/>
    </location>
</feature>
<reference evidence="9 10" key="1">
    <citation type="submission" date="2023-07" db="EMBL/GenBank/DDBJ databases">
        <title>Sorghum-associated microbial communities from plants grown in Nebraska, USA.</title>
        <authorList>
            <person name="Schachtman D."/>
        </authorList>
    </citation>
    <scope>NUCLEOTIDE SEQUENCE [LARGE SCALE GENOMIC DNA]</scope>
    <source>
        <strain evidence="9 10">BE308</strain>
    </source>
</reference>
<comment type="caution">
    <text evidence="9">The sequence shown here is derived from an EMBL/GenBank/DDBJ whole genome shotgun (WGS) entry which is preliminary data.</text>
</comment>
<evidence type="ECO:0000259" key="8">
    <source>
        <dbReference type="PROSITE" id="PS50198"/>
    </source>
</evidence>
<dbReference type="Pfam" id="PF00639">
    <property type="entry name" value="Rotamase"/>
    <property type="match status" value="2"/>
</dbReference>
<dbReference type="Pfam" id="PF09312">
    <property type="entry name" value="SurA_N"/>
    <property type="match status" value="1"/>
</dbReference>
<dbReference type="InterPro" id="IPR046357">
    <property type="entry name" value="PPIase_dom_sf"/>
</dbReference>
<keyword evidence="2 7" id="KW-0677">Repeat</keyword>
<comment type="catalytic activity">
    <reaction evidence="7">
        <text>[protein]-peptidylproline (omega=180) = [protein]-peptidylproline (omega=0)</text>
        <dbReference type="Rhea" id="RHEA:16237"/>
        <dbReference type="Rhea" id="RHEA-COMP:10747"/>
        <dbReference type="Rhea" id="RHEA-COMP:10748"/>
        <dbReference type="ChEBI" id="CHEBI:83833"/>
        <dbReference type="ChEBI" id="CHEBI:83834"/>
        <dbReference type="EC" id="5.2.1.8"/>
    </reaction>
</comment>
<feature type="signal peptide" evidence="7">
    <location>
        <begin position="1"/>
        <end position="23"/>
    </location>
</feature>
<evidence type="ECO:0000313" key="10">
    <source>
        <dbReference type="Proteomes" id="UP001268089"/>
    </source>
</evidence>
<evidence type="ECO:0000256" key="4">
    <source>
        <dbReference type="ARBA" id="ARBA00023110"/>
    </source>
</evidence>
<sequence precursor="true">MKFRVWAWALVCLCSMAVSPLQAQTPQPLDYIVAVVNSDPITNQEVQLEVKRVALQLAQQGKPAPVPAELRRLVLERMINDRAQLQLARETGIRIDTPAIDRAEQAVASQNQVDVAGLYERLAKDGVSVATFRDGLRDQLMLNRLHERDVEATIKVSDVDVDRAMLEQQAANTDPFTFDINLAQILVAVPEKASPEQAAALFVQAQKLLERIRGGEDFDRLVKEVSAADRSNGGQLGLRRADRYPPSFVLATQKLKVGEVSDIVRSGAGFHILKVVEKRPPSRLVQTITQSRARHILLRVTPQLPPAKAVAQLAEVRARIVAGKTDFATEARKLSQDSTAEQGGDLGWASPGMFVPEFEEAMDRLTESQISPPLISRFGVHLIQLMERRKVELSPQQVRESVRNQLRRSRYDEAYTTWAQDIRARAFVEMREAPQ</sequence>
<dbReference type="Gene3D" id="1.10.4030.10">
    <property type="entry name" value="Porin chaperone SurA, peptide-binding domain"/>
    <property type="match status" value="1"/>
</dbReference>
<keyword evidence="4 7" id="KW-0697">Rotamase</keyword>
<dbReference type="InterPro" id="IPR000297">
    <property type="entry name" value="PPIase_PpiC"/>
</dbReference>
<dbReference type="EC" id="5.2.1.8" evidence="7"/>
<dbReference type="SUPFAM" id="SSF54534">
    <property type="entry name" value="FKBP-like"/>
    <property type="match status" value="2"/>
</dbReference>
<keyword evidence="1 7" id="KW-0732">Signal</keyword>
<comment type="domain">
    <text evidence="7">The PPIase activity resides only in the second parvulin domain. The N-terminal region and the C-terminal tail are necessary and sufficient for the chaperone activity of SurA. The PPIase activity is dispensable for SurA to function as a chaperone. The N-terminal region and the C-terminal tail are also required for porin recognition.</text>
</comment>
<gene>
    <name evidence="7" type="primary">surA</name>
    <name evidence="9" type="ORF">J2X15_002637</name>
</gene>
<evidence type="ECO:0000256" key="1">
    <source>
        <dbReference type="ARBA" id="ARBA00022729"/>
    </source>
</evidence>
<feature type="domain" description="PpiC" evidence="8">
    <location>
        <begin position="288"/>
        <end position="387"/>
    </location>
</feature>
<evidence type="ECO:0000256" key="2">
    <source>
        <dbReference type="ARBA" id="ARBA00022737"/>
    </source>
</evidence>
<dbReference type="InterPro" id="IPR027304">
    <property type="entry name" value="Trigger_fact/SurA_dom_sf"/>
</dbReference>
<organism evidence="9 10">
    <name type="scientific">Rhodoferax saidenbachensis</name>
    <dbReference type="NCBI Taxonomy" id="1484693"/>
    <lineage>
        <taxon>Bacteria</taxon>
        <taxon>Pseudomonadati</taxon>
        <taxon>Pseudomonadota</taxon>
        <taxon>Betaproteobacteria</taxon>
        <taxon>Burkholderiales</taxon>
        <taxon>Comamonadaceae</taxon>
        <taxon>Rhodoferax</taxon>
    </lineage>
</organism>
<proteinExistence type="inferred from homology"/>
<dbReference type="RefSeq" id="WP_310343539.1">
    <property type="nucleotide sequence ID" value="NZ_JAVDXO010000005.1"/>
</dbReference>
<comment type="function">
    <text evidence="7">Chaperone involved in the correct folding and assembly of outer membrane proteins. Recognizes specific patterns of aromatic residues and the orientation of their side chains, which are found more frequently in integral outer membrane proteins. May act in both early periplasmic and late outer membrane-associated steps of protein maturation.</text>
</comment>
<keyword evidence="5 7" id="KW-0143">Chaperone</keyword>
<comment type="subcellular location">
    <subcellularLocation>
        <location evidence="7">Periplasm</location>
    </subcellularLocation>
    <text evidence="7">Is capable of associating with the outer membrane.</text>
</comment>
<keyword evidence="3 7" id="KW-0574">Periplasm</keyword>
<name>A0ABU1ZP96_9BURK</name>
<evidence type="ECO:0000256" key="5">
    <source>
        <dbReference type="ARBA" id="ARBA00023186"/>
    </source>
</evidence>
<evidence type="ECO:0000256" key="6">
    <source>
        <dbReference type="ARBA" id="ARBA00023235"/>
    </source>
</evidence>
<dbReference type="InterPro" id="IPR015391">
    <property type="entry name" value="SurA_N"/>
</dbReference>
<evidence type="ECO:0000313" key="9">
    <source>
        <dbReference type="EMBL" id="MDR7307350.1"/>
    </source>
</evidence>
<dbReference type="PANTHER" id="PTHR47637:SF1">
    <property type="entry name" value="CHAPERONE SURA"/>
    <property type="match status" value="1"/>
</dbReference>
<accession>A0ABU1ZP96</accession>
<evidence type="ECO:0000256" key="3">
    <source>
        <dbReference type="ARBA" id="ARBA00022764"/>
    </source>
</evidence>
<dbReference type="Proteomes" id="UP001268089">
    <property type="component" value="Unassembled WGS sequence"/>
</dbReference>
<keyword evidence="10" id="KW-1185">Reference proteome</keyword>
<protein>
    <recommendedName>
        <fullName evidence="7">Chaperone SurA</fullName>
    </recommendedName>
    <alternativeName>
        <fullName evidence="7">Peptidyl-prolyl cis-trans isomerase SurA</fullName>
        <shortName evidence="7">PPIase SurA</shortName>
        <ecNumber evidence="7">5.2.1.8</ecNumber>
    </alternativeName>
    <alternativeName>
        <fullName evidence="7">Rotamase SurA</fullName>
    </alternativeName>
</protein>
<dbReference type="HAMAP" id="MF_01183">
    <property type="entry name" value="Chaperone_SurA"/>
    <property type="match status" value="1"/>
</dbReference>
<dbReference type="InterPro" id="IPR050280">
    <property type="entry name" value="OMP_Chaperone_SurA"/>
</dbReference>
<evidence type="ECO:0000256" key="7">
    <source>
        <dbReference type="HAMAP-Rule" id="MF_01183"/>
    </source>
</evidence>
<dbReference type="Gene3D" id="3.10.50.40">
    <property type="match status" value="2"/>
</dbReference>